<gene>
    <name evidence="2" type="ORF">Q9L58_010081</name>
</gene>
<evidence type="ECO:0000256" key="1">
    <source>
        <dbReference type="SAM" id="MobiDB-lite"/>
    </source>
</evidence>
<evidence type="ECO:0000313" key="3">
    <source>
        <dbReference type="Proteomes" id="UP001447188"/>
    </source>
</evidence>
<comment type="caution">
    <text evidence="2">The sequence shown here is derived from an EMBL/GenBank/DDBJ whole genome shotgun (WGS) entry which is preliminary data.</text>
</comment>
<sequence>MSYQTTSSLRPYPKQTPAILPMTRAGTISAPTEITSEDEIFWFSVFECLVRPPKVDFMRLAACLGYSDSDFAATMFGVKRRQMWAHIGKLMRRHDVDKSGGELASSAKRKSGEDTDVGGSKKMAKGNHADDGKNKPTVKGNLGHDTSVFIRAGRH</sequence>
<feature type="region of interest" description="Disordered" evidence="1">
    <location>
        <begin position="96"/>
        <end position="146"/>
    </location>
</feature>
<evidence type="ECO:0000313" key="2">
    <source>
        <dbReference type="EMBL" id="KAL0631067.1"/>
    </source>
</evidence>
<protein>
    <submittedName>
        <fullName evidence="2">Uncharacterized protein</fullName>
    </submittedName>
</protein>
<proteinExistence type="predicted"/>
<name>A0ABR3G544_9PEZI</name>
<reference evidence="2 3" key="1">
    <citation type="submission" date="2024-02" db="EMBL/GenBank/DDBJ databases">
        <title>Discinaceae phylogenomics.</title>
        <authorList>
            <person name="Dirks A.C."/>
            <person name="James T.Y."/>
        </authorList>
    </citation>
    <scope>NUCLEOTIDE SEQUENCE [LARGE SCALE GENOMIC DNA]</scope>
    <source>
        <strain evidence="2 3">ACD0624</strain>
    </source>
</reference>
<dbReference type="EMBL" id="JBBBZM010000306">
    <property type="protein sequence ID" value="KAL0631067.1"/>
    <property type="molecule type" value="Genomic_DNA"/>
</dbReference>
<keyword evidence="3" id="KW-1185">Reference proteome</keyword>
<organism evidence="2 3">
    <name type="scientific">Discina gigas</name>
    <dbReference type="NCBI Taxonomy" id="1032678"/>
    <lineage>
        <taxon>Eukaryota</taxon>
        <taxon>Fungi</taxon>
        <taxon>Dikarya</taxon>
        <taxon>Ascomycota</taxon>
        <taxon>Pezizomycotina</taxon>
        <taxon>Pezizomycetes</taxon>
        <taxon>Pezizales</taxon>
        <taxon>Discinaceae</taxon>
        <taxon>Discina</taxon>
    </lineage>
</organism>
<dbReference type="Proteomes" id="UP001447188">
    <property type="component" value="Unassembled WGS sequence"/>
</dbReference>
<accession>A0ABR3G544</accession>